<reference evidence="1 2" key="1">
    <citation type="submission" date="2021-01" db="EMBL/GenBank/DDBJ databases">
        <title>Actinoplanes sp. nov. LDG1-01 isolated from lichen.</title>
        <authorList>
            <person name="Saeng-In P."/>
            <person name="Phongsopitanun W."/>
            <person name="Kanchanasin P."/>
            <person name="Yuki M."/>
            <person name="Kudo T."/>
            <person name="Ohkuma M."/>
            <person name="Tanasupawat S."/>
        </authorList>
    </citation>
    <scope>NUCLEOTIDE SEQUENCE [LARGE SCALE GENOMIC DNA]</scope>
    <source>
        <strain evidence="1 2">LDG1-01</strain>
    </source>
</reference>
<sequence>MQDERLDAVRARVNRYGNSGDTEDLLHPAAVRDVEALLRAHEPPPIAVRHAAGINFYVRHVAAPGNGDLERAESLLRPVYDHVPDLVERMAVLAEVPSKPLRLNPQPVAVFTFAGQPLDVLDEVIAMTRHAVRSAGDEAEATSLRMSLAEAIELRFARTEDLADLDDAIAAAQESVAATPPGELGRGTRLFALHEAYRLRYTATNEPADLEAALRTVREAVEQTSPEHMDYVEMVYYLGETHLARYQRTGRREDAAVAKDVAKQLMRAAPKDHPLYAMARDLRDRARRR</sequence>
<proteinExistence type="predicted"/>
<protein>
    <submittedName>
        <fullName evidence="1">Uncharacterized protein</fullName>
    </submittedName>
</protein>
<dbReference type="EMBL" id="JAENHO010000004">
    <property type="protein sequence ID" value="MBL7255779.1"/>
    <property type="molecule type" value="Genomic_DNA"/>
</dbReference>
<organism evidence="1 2">
    <name type="scientific">Paractinoplanes lichenicola</name>
    <dbReference type="NCBI Taxonomy" id="2802976"/>
    <lineage>
        <taxon>Bacteria</taxon>
        <taxon>Bacillati</taxon>
        <taxon>Actinomycetota</taxon>
        <taxon>Actinomycetes</taxon>
        <taxon>Micromonosporales</taxon>
        <taxon>Micromonosporaceae</taxon>
        <taxon>Paractinoplanes</taxon>
    </lineage>
</organism>
<evidence type="ECO:0000313" key="2">
    <source>
        <dbReference type="Proteomes" id="UP000598996"/>
    </source>
</evidence>
<accession>A0ABS1VNS4</accession>
<evidence type="ECO:0000313" key="1">
    <source>
        <dbReference type="EMBL" id="MBL7255779.1"/>
    </source>
</evidence>
<name>A0ABS1VNS4_9ACTN</name>
<keyword evidence="2" id="KW-1185">Reference proteome</keyword>
<gene>
    <name evidence="1" type="ORF">JKJ07_15860</name>
</gene>
<dbReference type="Proteomes" id="UP000598996">
    <property type="component" value="Unassembled WGS sequence"/>
</dbReference>
<comment type="caution">
    <text evidence="1">The sequence shown here is derived from an EMBL/GenBank/DDBJ whole genome shotgun (WGS) entry which is preliminary data.</text>
</comment>
<dbReference type="RefSeq" id="WP_202992285.1">
    <property type="nucleotide sequence ID" value="NZ_JAENHO010000004.1"/>
</dbReference>